<keyword evidence="2" id="KW-1185">Reference proteome</keyword>
<name>A0A9N9A438_9GLOM</name>
<dbReference type="AlphaFoldDB" id="A0A9N9A438"/>
<gene>
    <name evidence="1" type="ORF">FCALED_LOCUS4599</name>
</gene>
<sequence length="78" mass="9039">MDAIDSSLIYHLFKCCEIFNGQDRSEEHLIFDYDKVAESNTTNQSNYIYLNDEIDDQKETEKDLGLLSKKEESLASII</sequence>
<evidence type="ECO:0000313" key="1">
    <source>
        <dbReference type="EMBL" id="CAG8519008.1"/>
    </source>
</evidence>
<proteinExistence type="predicted"/>
<accession>A0A9N9A438</accession>
<dbReference type="OrthoDB" id="2440789at2759"/>
<dbReference type="Proteomes" id="UP000789570">
    <property type="component" value="Unassembled WGS sequence"/>
</dbReference>
<reference evidence="1" key="1">
    <citation type="submission" date="2021-06" db="EMBL/GenBank/DDBJ databases">
        <authorList>
            <person name="Kallberg Y."/>
            <person name="Tangrot J."/>
            <person name="Rosling A."/>
        </authorList>
    </citation>
    <scope>NUCLEOTIDE SEQUENCE</scope>
    <source>
        <strain evidence="1">UK204</strain>
    </source>
</reference>
<protein>
    <submittedName>
        <fullName evidence="1">13643_t:CDS:1</fullName>
    </submittedName>
</protein>
<evidence type="ECO:0000313" key="2">
    <source>
        <dbReference type="Proteomes" id="UP000789570"/>
    </source>
</evidence>
<organism evidence="1 2">
    <name type="scientific">Funneliformis caledonium</name>
    <dbReference type="NCBI Taxonomy" id="1117310"/>
    <lineage>
        <taxon>Eukaryota</taxon>
        <taxon>Fungi</taxon>
        <taxon>Fungi incertae sedis</taxon>
        <taxon>Mucoromycota</taxon>
        <taxon>Glomeromycotina</taxon>
        <taxon>Glomeromycetes</taxon>
        <taxon>Glomerales</taxon>
        <taxon>Glomeraceae</taxon>
        <taxon>Funneliformis</taxon>
    </lineage>
</organism>
<comment type="caution">
    <text evidence="1">The sequence shown here is derived from an EMBL/GenBank/DDBJ whole genome shotgun (WGS) entry which is preliminary data.</text>
</comment>
<dbReference type="EMBL" id="CAJVPQ010000911">
    <property type="protein sequence ID" value="CAG8519008.1"/>
    <property type="molecule type" value="Genomic_DNA"/>
</dbReference>